<organism evidence="1 2">
    <name type="scientific">Novosphingobium jiangmenense</name>
    <dbReference type="NCBI Taxonomy" id="2791981"/>
    <lineage>
        <taxon>Bacteria</taxon>
        <taxon>Pseudomonadati</taxon>
        <taxon>Pseudomonadota</taxon>
        <taxon>Alphaproteobacteria</taxon>
        <taxon>Sphingomonadales</taxon>
        <taxon>Sphingomonadaceae</taxon>
        <taxon>Novosphingobium</taxon>
    </lineage>
</organism>
<keyword evidence="2" id="KW-1185">Reference proteome</keyword>
<sequence length="93" mass="11053">MEFEFDPAKDEANRFKHGLKLAFGMRIFRDPFHLLTPTIRIGDEEERWKITGLVQGKLYTAIHVWRGRTVRFISVRRSNSSEQRDYDRNSGRP</sequence>
<accession>A0ABS0HG99</accession>
<dbReference type="InterPro" id="IPR038573">
    <property type="entry name" value="BrnT_sf"/>
</dbReference>
<gene>
    <name evidence="1" type="ORF">I2488_08190</name>
</gene>
<comment type="caution">
    <text evidence="1">The sequence shown here is derived from an EMBL/GenBank/DDBJ whole genome shotgun (WGS) entry which is preliminary data.</text>
</comment>
<reference evidence="1 2" key="1">
    <citation type="submission" date="2020-11" db="EMBL/GenBank/DDBJ databases">
        <title>The genome sequence of Novosphingobium sp. 1Y9A.</title>
        <authorList>
            <person name="Liu Y."/>
        </authorList>
    </citation>
    <scope>NUCLEOTIDE SEQUENCE [LARGE SCALE GENOMIC DNA]</scope>
    <source>
        <strain evidence="1 2">1Y9A</strain>
    </source>
</reference>
<dbReference type="EMBL" id="JADQDC010000004">
    <property type="protein sequence ID" value="MBF9150981.1"/>
    <property type="molecule type" value="Genomic_DNA"/>
</dbReference>
<dbReference type="Pfam" id="PF04365">
    <property type="entry name" value="BrnT_toxin"/>
    <property type="match status" value="1"/>
</dbReference>
<proteinExistence type="predicted"/>
<dbReference type="Proteomes" id="UP000600799">
    <property type="component" value="Unassembled WGS sequence"/>
</dbReference>
<dbReference type="Gene3D" id="3.10.450.530">
    <property type="entry name" value="Ribonuclease toxin, BrnT, of type II toxin-antitoxin system"/>
    <property type="match status" value="1"/>
</dbReference>
<protein>
    <submittedName>
        <fullName evidence="1">BrnT family toxin</fullName>
    </submittedName>
</protein>
<evidence type="ECO:0000313" key="2">
    <source>
        <dbReference type="Proteomes" id="UP000600799"/>
    </source>
</evidence>
<evidence type="ECO:0000313" key="1">
    <source>
        <dbReference type="EMBL" id="MBF9150981.1"/>
    </source>
</evidence>
<name>A0ABS0HG99_9SPHN</name>
<dbReference type="InterPro" id="IPR007460">
    <property type="entry name" value="BrnT_toxin"/>
</dbReference>